<dbReference type="Proteomes" id="UP000308600">
    <property type="component" value="Unassembled WGS sequence"/>
</dbReference>
<name>A0ACD3AKU6_9AGAR</name>
<gene>
    <name evidence="1" type="ORF">BDN72DRAFT_859857</name>
</gene>
<dbReference type="EMBL" id="ML208403">
    <property type="protein sequence ID" value="TFK66518.1"/>
    <property type="molecule type" value="Genomic_DNA"/>
</dbReference>
<proteinExistence type="predicted"/>
<accession>A0ACD3AKU6</accession>
<keyword evidence="2" id="KW-1185">Reference proteome</keyword>
<sequence length="234" mass="25943">MTFSPRTAYLYFSVQTGWLALYDRGSKLMNGRIRFNAGVRTGTIYVGIVGNLIPTLNGTTSPVSRYPSSAEAPPPIVNPAQQELAPVPPPSTSFQTARWYSYAAFLIITSPVPVPFATLLVRMEGADGPGQTQRRSLFLPHPGAPGAHTASQGPIQLTSIRRRSSCIRQYWVPTPTTIPVPFRTTVPTPNPTKTTTNIHRQRTRWLIHPYLSYIVTSYEFLKSNAISSITLRWV</sequence>
<reference evidence="1 2" key="1">
    <citation type="journal article" date="2019" name="Nat. Ecol. Evol.">
        <title>Megaphylogeny resolves global patterns of mushroom evolution.</title>
        <authorList>
            <person name="Varga T."/>
            <person name="Krizsan K."/>
            <person name="Foldi C."/>
            <person name="Dima B."/>
            <person name="Sanchez-Garcia M."/>
            <person name="Sanchez-Ramirez S."/>
            <person name="Szollosi G.J."/>
            <person name="Szarkandi J.G."/>
            <person name="Papp V."/>
            <person name="Albert L."/>
            <person name="Andreopoulos W."/>
            <person name="Angelini C."/>
            <person name="Antonin V."/>
            <person name="Barry K.W."/>
            <person name="Bougher N.L."/>
            <person name="Buchanan P."/>
            <person name="Buyck B."/>
            <person name="Bense V."/>
            <person name="Catcheside P."/>
            <person name="Chovatia M."/>
            <person name="Cooper J."/>
            <person name="Damon W."/>
            <person name="Desjardin D."/>
            <person name="Finy P."/>
            <person name="Geml J."/>
            <person name="Haridas S."/>
            <person name="Hughes K."/>
            <person name="Justo A."/>
            <person name="Karasinski D."/>
            <person name="Kautmanova I."/>
            <person name="Kiss B."/>
            <person name="Kocsube S."/>
            <person name="Kotiranta H."/>
            <person name="LaButti K.M."/>
            <person name="Lechner B.E."/>
            <person name="Liimatainen K."/>
            <person name="Lipzen A."/>
            <person name="Lukacs Z."/>
            <person name="Mihaltcheva S."/>
            <person name="Morgado L.N."/>
            <person name="Niskanen T."/>
            <person name="Noordeloos M.E."/>
            <person name="Ohm R.A."/>
            <person name="Ortiz-Santana B."/>
            <person name="Ovrebo C."/>
            <person name="Racz N."/>
            <person name="Riley R."/>
            <person name="Savchenko A."/>
            <person name="Shiryaev A."/>
            <person name="Soop K."/>
            <person name="Spirin V."/>
            <person name="Szebenyi C."/>
            <person name="Tomsovsky M."/>
            <person name="Tulloss R.E."/>
            <person name="Uehling J."/>
            <person name="Grigoriev I.V."/>
            <person name="Vagvolgyi C."/>
            <person name="Papp T."/>
            <person name="Martin F.M."/>
            <person name="Miettinen O."/>
            <person name="Hibbett D.S."/>
            <person name="Nagy L.G."/>
        </authorList>
    </citation>
    <scope>NUCLEOTIDE SEQUENCE [LARGE SCALE GENOMIC DNA]</scope>
    <source>
        <strain evidence="1 2">NL-1719</strain>
    </source>
</reference>
<evidence type="ECO:0000313" key="2">
    <source>
        <dbReference type="Proteomes" id="UP000308600"/>
    </source>
</evidence>
<protein>
    <submittedName>
        <fullName evidence="1">Uncharacterized protein</fullName>
    </submittedName>
</protein>
<organism evidence="1 2">
    <name type="scientific">Pluteus cervinus</name>
    <dbReference type="NCBI Taxonomy" id="181527"/>
    <lineage>
        <taxon>Eukaryota</taxon>
        <taxon>Fungi</taxon>
        <taxon>Dikarya</taxon>
        <taxon>Basidiomycota</taxon>
        <taxon>Agaricomycotina</taxon>
        <taxon>Agaricomycetes</taxon>
        <taxon>Agaricomycetidae</taxon>
        <taxon>Agaricales</taxon>
        <taxon>Pluteineae</taxon>
        <taxon>Pluteaceae</taxon>
        <taxon>Pluteus</taxon>
    </lineage>
</organism>
<evidence type="ECO:0000313" key="1">
    <source>
        <dbReference type="EMBL" id="TFK66518.1"/>
    </source>
</evidence>